<evidence type="ECO:0000313" key="2">
    <source>
        <dbReference type="EMBL" id="AAP96120.1"/>
    </source>
</evidence>
<protein>
    <submittedName>
        <fullName evidence="2">Tight adherence protein F</fullName>
    </submittedName>
</protein>
<keyword evidence="1" id="KW-0812">Transmembrane</keyword>
<organism evidence="2 3">
    <name type="scientific">Haemophilus ducreyi (strain 35000HP / ATCC 700724)</name>
    <dbReference type="NCBI Taxonomy" id="233412"/>
    <lineage>
        <taxon>Bacteria</taxon>
        <taxon>Pseudomonadati</taxon>
        <taxon>Pseudomonadota</taxon>
        <taxon>Gammaproteobacteria</taxon>
        <taxon>Pasteurellales</taxon>
        <taxon>Pasteurellaceae</taxon>
        <taxon>Haemophilus</taxon>
    </lineage>
</organism>
<dbReference type="Proteomes" id="UP000001022">
    <property type="component" value="Chromosome"/>
</dbReference>
<keyword evidence="1" id="KW-1133">Transmembrane helix</keyword>
<evidence type="ECO:0000256" key="1">
    <source>
        <dbReference type="SAM" id="Phobius"/>
    </source>
</evidence>
<dbReference type="KEGG" id="hdu:HD_1299"/>
<dbReference type="RefSeq" id="WP_010945169.1">
    <property type="nucleotide sequence ID" value="NC_002940.2"/>
</dbReference>
<keyword evidence="1" id="KW-0472">Membrane</keyword>
<dbReference type="OrthoDB" id="7059416at2"/>
<name>G1UBB8_HAEDU</name>
<dbReference type="AlphaFoldDB" id="G1UBB8"/>
<dbReference type="EMBL" id="AE017143">
    <property type="protein sequence ID" value="AAP96120.1"/>
    <property type="molecule type" value="Genomic_DNA"/>
</dbReference>
<keyword evidence="3" id="KW-1185">Reference proteome</keyword>
<sequence length="203" mass="23354">MKKIKKFLKNNQGAVLIEFVFIFFMYSVILIFLIDVAILQATVGKLQRTSYSLTNVIKERHIERAGDEDIKEEELKQITKLAANLMGEKEDQIAVTIYKYGFKDINSSKPDENKNYQPRPDITLDTSKEKIYPTNAQNCQSIKIDDIKKASPLTENLRGTNRYATLYQVTVCKKMDNLFKGLTLNRKDYSNNWLRASSLGVAR</sequence>
<reference evidence="3" key="1">
    <citation type="submission" date="2003-06" db="EMBL/GenBank/DDBJ databases">
        <title>The complete genome sequence of Haemophilus ducreyi.</title>
        <authorList>
            <person name="Munson R.S. Jr."/>
            <person name="Ray W.C."/>
            <person name="Mahairas G."/>
            <person name="Sabo P."/>
            <person name="Mungur R."/>
            <person name="Johnson L."/>
            <person name="Nguyen D."/>
            <person name="Wang J."/>
            <person name="Forst C."/>
            <person name="Hood L."/>
        </authorList>
    </citation>
    <scope>NUCLEOTIDE SEQUENCE [LARGE SCALE GENOMIC DNA]</scope>
    <source>
        <strain evidence="3">35000HP / ATCC 700724</strain>
    </source>
</reference>
<dbReference type="Pfam" id="PF16964">
    <property type="entry name" value="TadF"/>
    <property type="match status" value="1"/>
</dbReference>
<dbReference type="STRING" id="233412.HD_1299"/>
<dbReference type="InterPro" id="IPR031582">
    <property type="entry name" value="TadF"/>
</dbReference>
<feature type="transmembrane region" description="Helical" evidence="1">
    <location>
        <begin position="12"/>
        <end position="39"/>
    </location>
</feature>
<evidence type="ECO:0000313" key="3">
    <source>
        <dbReference type="Proteomes" id="UP000001022"/>
    </source>
</evidence>
<accession>G1UBB8</accession>
<gene>
    <name evidence="2" type="primary">tadF</name>
    <name evidence="2" type="ordered locus">HD_1299</name>
</gene>
<dbReference type="eggNOG" id="ENOG5032PPT">
    <property type="taxonomic scope" value="Bacteria"/>
</dbReference>
<dbReference type="HOGENOM" id="CLU_095582_0_0_6"/>
<proteinExistence type="predicted"/>